<dbReference type="Gene3D" id="3.30.420.10">
    <property type="entry name" value="Ribonuclease H-like superfamily/Ribonuclease H"/>
    <property type="match status" value="1"/>
</dbReference>
<sequence length="165" mass="18476">MKDTCSRPSGLLLPFPIPSAIFEDISMDFITGLPPSHGRTVILVIVDRLSKYGHFIALPPKFTSHKIAKVFVQEYIRLHGFPSTIISDRDPIFLSEFWAEINRLQGTQLAKSSAYHPQSDGQTEALNKCLEMYLPCFAVDNPTSWLPLLPWQSFGITPLTNTALS</sequence>
<dbReference type="PROSITE" id="PS50994">
    <property type="entry name" value="INTEGRASE"/>
    <property type="match status" value="1"/>
</dbReference>
<keyword evidence="3" id="KW-1185">Reference proteome</keyword>
<dbReference type="STRING" id="4113.M1BRB2"/>
<reference evidence="3" key="1">
    <citation type="journal article" date="2011" name="Nature">
        <title>Genome sequence and analysis of the tuber crop potato.</title>
        <authorList>
            <consortium name="The Potato Genome Sequencing Consortium"/>
        </authorList>
    </citation>
    <scope>NUCLEOTIDE SEQUENCE [LARGE SCALE GENOMIC DNA]</scope>
    <source>
        <strain evidence="3">cv. DM1-3 516 R44</strain>
    </source>
</reference>
<dbReference type="GO" id="GO:0003676">
    <property type="term" value="F:nucleic acid binding"/>
    <property type="evidence" value="ECO:0007669"/>
    <property type="project" value="InterPro"/>
</dbReference>
<dbReference type="PANTHER" id="PTHR35046">
    <property type="entry name" value="ZINC KNUCKLE (CCHC-TYPE) FAMILY PROTEIN"/>
    <property type="match status" value="1"/>
</dbReference>
<feature type="domain" description="Integrase catalytic" evidence="1">
    <location>
        <begin position="12"/>
        <end position="165"/>
    </location>
</feature>
<dbReference type="AlphaFoldDB" id="M1BRB2"/>
<dbReference type="OMA" id="AQIFMDQ"/>
<dbReference type="InterPro" id="IPR001584">
    <property type="entry name" value="Integrase_cat-core"/>
</dbReference>
<dbReference type="EnsemblPlants" id="PGSC0003DMT400051114">
    <property type="protein sequence ID" value="PGSC0003DMT400051114"/>
    <property type="gene ID" value="PGSC0003DMG400019851"/>
</dbReference>
<dbReference type="InterPro" id="IPR012337">
    <property type="entry name" value="RNaseH-like_sf"/>
</dbReference>
<reference evidence="2" key="2">
    <citation type="submission" date="2015-06" db="UniProtKB">
        <authorList>
            <consortium name="EnsemblPlants"/>
        </authorList>
    </citation>
    <scope>IDENTIFICATION</scope>
    <source>
        <strain evidence="2">DM1-3 516 R44</strain>
    </source>
</reference>
<dbReference type="InParanoid" id="M1BRB2"/>
<proteinExistence type="predicted"/>
<dbReference type="PaxDb" id="4113-PGSC0003DMT400051114"/>
<dbReference type="GO" id="GO:0015074">
    <property type="term" value="P:DNA integration"/>
    <property type="evidence" value="ECO:0007669"/>
    <property type="project" value="InterPro"/>
</dbReference>
<dbReference type="eggNOG" id="KOG0017">
    <property type="taxonomic scope" value="Eukaryota"/>
</dbReference>
<name>M1BRB2_SOLTU</name>
<evidence type="ECO:0000313" key="3">
    <source>
        <dbReference type="Proteomes" id="UP000011115"/>
    </source>
</evidence>
<dbReference type="Proteomes" id="UP000011115">
    <property type="component" value="Unassembled WGS sequence"/>
</dbReference>
<dbReference type="HOGENOM" id="CLU_000384_6_7_1"/>
<accession>M1BRB2</accession>
<dbReference type="SUPFAM" id="SSF53098">
    <property type="entry name" value="Ribonuclease H-like"/>
    <property type="match status" value="1"/>
</dbReference>
<organism evidence="2 3">
    <name type="scientific">Solanum tuberosum</name>
    <name type="common">Potato</name>
    <dbReference type="NCBI Taxonomy" id="4113"/>
    <lineage>
        <taxon>Eukaryota</taxon>
        <taxon>Viridiplantae</taxon>
        <taxon>Streptophyta</taxon>
        <taxon>Embryophyta</taxon>
        <taxon>Tracheophyta</taxon>
        <taxon>Spermatophyta</taxon>
        <taxon>Magnoliopsida</taxon>
        <taxon>eudicotyledons</taxon>
        <taxon>Gunneridae</taxon>
        <taxon>Pentapetalae</taxon>
        <taxon>asterids</taxon>
        <taxon>lamiids</taxon>
        <taxon>Solanales</taxon>
        <taxon>Solanaceae</taxon>
        <taxon>Solanoideae</taxon>
        <taxon>Solaneae</taxon>
        <taxon>Solanum</taxon>
    </lineage>
</organism>
<dbReference type="PANTHER" id="PTHR35046:SF18">
    <property type="entry name" value="RNA-DIRECTED DNA POLYMERASE"/>
    <property type="match status" value="1"/>
</dbReference>
<evidence type="ECO:0000259" key="1">
    <source>
        <dbReference type="PROSITE" id="PS50994"/>
    </source>
</evidence>
<protein>
    <recommendedName>
        <fullName evidence="1">Integrase catalytic domain-containing protein</fullName>
    </recommendedName>
</protein>
<dbReference type="InterPro" id="IPR036397">
    <property type="entry name" value="RNaseH_sf"/>
</dbReference>
<dbReference type="Gramene" id="PGSC0003DMT400051114">
    <property type="protein sequence ID" value="PGSC0003DMT400051114"/>
    <property type="gene ID" value="PGSC0003DMG400019851"/>
</dbReference>
<evidence type="ECO:0000313" key="2">
    <source>
        <dbReference type="EnsemblPlants" id="PGSC0003DMT400051114"/>
    </source>
</evidence>